<protein>
    <submittedName>
        <fullName evidence="1">AG1 protein</fullName>
    </submittedName>
</protein>
<accession>A0A160P6I5</accession>
<dbReference type="AlphaFoldDB" id="A0A160P6I5"/>
<name>A0A160P6I5_STRLU</name>
<dbReference type="KEGG" id="slau:SLA_5712"/>
<sequence>MSNGGVVRQAMPCRQDQFYEGGIMAWDEWEHLKAESAQRQSARMRLNGTPGASDGAADLVVNRDDLGAIGHEAYQLRSRLTRDGDHARPATFDASIALMNGNFTSGTELLKVHDRWNTQLRTLLDACARISNHLDYSKSAHAKDDVRIGGDLLSVSKIDENFT</sequence>
<evidence type="ECO:0000313" key="1">
    <source>
        <dbReference type="EMBL" id="BAU86581.1"/>
    </source>
</evidence>
<gene>
    <name evidence="1" type="ORF">SLA_5712</name>
</gene>
<keyword evidence="2" id="KW-1185">Reference proteome</keyword>
<reference evidence="1 2" key="1">
    <citation type="journal article" date="2016" name="Genome Announc.">
        <title>Complete Genome Sequence of Thiostrepton-Producing Streptomyces laurentii ATCC 31255.</title>
        <authorList>
            <person name="Doi K."/>
            <person name="Fujino Y."/>
            <person name="Nagayoshi Y."/>
            <person name="Ohshima T."/>
            <person name="Ogata S."/>
        </authorList>
    </citation>
    <scope>NUCLEOTIDE SEQUENCE [LARGE SCALE GENOMIC DNA]</scope>
    <source>
        <strain evidence="1 2">ATCC 31255</strain>
    </source>
</reference>
<organism evidence="1 2">
    <name type="scientific">Streptomyces laurentii</name>
    <dbReference type="NCBI Taxonomy" id="39478"/>
    <lineage>
        <taxon>Bacteria</taxon>
        <taxon>Bacillati</taxon>
        <taxon>Actinomycetota</taxon>
        <taxon>Actinomycetes</taxon>
        <taxon>Kitasatosporales</taxon>
        <taxon>Streptomycetaceae</taxon>
        <taxon>Streptomyces</taxon>
    </lineage>
</organism>
<evidence type="ECO:0000313" key="2">
    <source>
        <dbReference type="Proteomes" id="UP000217676"/>
    </source>
</evidence>
<proteinExistence type="predicted"/>
<dbReference type="Proteomes" id="UP000217676">
    <property type="component" value="Chromosome"/>
</dbReference>
<dbReference type="EMBL" id="AP017424">
    <property type="protein sequence ID" value="BAU86581.1"/>
    <property type="molecule type" value="Genomic_DNA"/>
</dbReference>